<dbReference type="Gene3D" id="3.20.20.140">
    <property type="entry name" value="Metal-dependent hydrolases"/>
    <property type="match status" value="1"/>
</dbReference>
<evidence type="ECO:0000313" key="4">
    <source>
        <dbReference type="Proteomes" id="UP000582231"/>
    </source>
</evidence>
<dbReference type="InterPro" id="IPR006680">
    <property type="entry name" value="Amidohydro-rel"/>
</dbReference>
<dbReference type="PANTHER" id="PTHR21240:SF19">
    <property type="entry name" value="CATALYTIC_ HYDROLASE"/>
    <property type="match status" value="1"/>
</dbReference>
<dbReference type="PANTHER" id="PTHR21240">
    <property type="entry name" value="2-AMINO-3-CARBOXYLMUCONATE-6-SEMIALDEHYDE DECARBOXYLASE"/>
    <property type="match status" value="1"/>
</dbReference>
<evidence type="ECO:0000313" key="3">
    <source>
        <dbReference type="EMBL" id="NYD33343.1"/>
    </source>
</evidence>
<name>A0A852RE81_9ACTN</name>
<dbReference type="EMBL" id="JACCBF010000001">
    <property type="protein sequence ID" value="NYD33343.1"/>
    <property type="molecule type" value="Genomic_DNA"/>
</dbReference>
<dbReference type="GO" id="GO:0016831">
    <property type="term" value="F:carboxy-lyase activity"/>
    <property type="evidence" value="ECO:0007669"/>
    <property type="project" value="InterPro"/>
</dbReference>
<keyword evidence="1" id="KW-0456">Lyase</keyword>
<keyword evidence="4" id="KW-1185">Reference proteome</keyword>
<reference evidence="3 4" key="1">
    <citation type="submission" date="2020-07" db="EMBL/GenBank/DDBJ databases">
        <title>Sequencing the genomes of 1000 actinobacteria strains.</title>
        <authorList>
            <person name="Klenk H.-P."/>
        </authorList>
    </citation>
    <scope>NUCLEOTIDE SEQUENCE [LARGE SCALE GENOMIC DNA]</scope>
    <source>
        <strain evidence="3 4">DSM 19082</strain>
    </source>
</reference>
<dbReference type="GO" id="GO:0016787">
    <property type="term" value="F:hydrolase activity"/>
    <property type="evidence" value="ECO:0007669"/>
    <property type="project" value="InterPro"/>
</dbReference>
<evidence type="ECO:0000259" key="2">
    <source>
        <dbReference type="Pfam" id="PF04909"/>
    </source>
</evidence>
<comment type="caution">
    <text evidence="3">The sequence shown here is derived from an EMBL/GenBank/DDBJ whole genome shotgun (WGS) entry which is preliminary data.</text>
</comment>
<proteinExistence type="predicted"/>
<dbReference type="InterPro" id="IPR032466">
    <property type="entry name" value="Metal_Hydrolase"/>
</dbReference>
<dbReference type="Proteomes" id="UP000582231">
    <property type="component" value="Unassembled WGS sequence"/>
</dbReference>
<dbReference type="InterPro" id="IPR032465">
    <property type="entry name" value="ACMSD"/>
</dbReference>
<protein>
    <recommendedName>
        <fullName evidence="2">Amidohydrolase-related domain-containing protein</fullName>
    </recommendedName>
</protein>
<dbReference type="RefSeq" id="WP_218865958.1">
    <property type="nucleotide sequence ID" value="NZ_BAABEF010000001.1"/>
</dbReference>
<dbReference type="AlphaFoldDB" id="A0A852RE81"/>
<organism evidence="3 4">
    <name type="scientific">Nocardioides kongjuensis</name>
    <dbReference type="NCBI Taxonomy" id="349522"/>
    <lineage>
        <taxon>Bacteria</taxon>
        <taxon>Bacillati</taxon>
        <taxon>Actinomycetota</taxon>
        <taxon>Actinomycetes</taxon>
        <taxon>Propionibacteriales</taxon>
        <taxon>Nocardioidaceae</taxon>
        <taxon>Nocardioides</taxon>
    </lineage>
</organism>
<dbReference type="Pfam" id="PF04909">
    <property type="entry name" value="Amidohydro_2"/>
    <property type="match status" value="1"/>
</dbReference>
<gene>
    <name evidence="3" type="ORF">BJ958_004889</name>
</gene>
<evidence type="ECO:0000256" key="1">
    <source>
        <dbReference type="ARBA" id="ARBA00023239"/>
    </source>
</evidence>
<sequence>MSEQVVPLRPFVDWHTHIFKPEHCGPVWTDRGTELVGRPAFGEADLAEHSRVMAEAGVERFALIGLQIARMGMFVPNDYLGEYLQANKGRAIAVGSVDPTQPGAAAALRQAIREFGLHGVKLSPPYQGFHPHCDEAYEVYRVAAEEGIFLMFHQASVFAPDGFLEFAYPSMLDKVAREFRDTNILLAHFGKPWMNETVELMMKNRNVFADVSTMPVKAWQMYNGLRLAIEGHVTDRLVFGSDFPSFHPGDAARDFLAIADLAMPLPIPREVVEDILYNRPFDLIVSS</sequence>
<dbReference type="SUPFAM" id="SSF51556">
    <property type="entry name" value="Metallo-dependent hydrolases"/>
    <property type="match status" value="1"/>
</dbReference>
<feature type="domain" description="Amidohydrolase-related" evidence="2">
    <location>
        <begin position="12"/>
        <end position="277"/>
    </location>
</feature>
<accession>A0A852RE81</accession>